<dbReference type="RefSeq" id="WP_210221620.1">
    <property type="nucleotide sequence ID" value="NZ_CP072801.1"/>
</dbReference>
<sequence length="93" mass="10652">MNGQRVKRQIFSPGSYSELFFLDEATAFTAGHRPRAQCRRERFNTFKAAWCKANRGDESAKLSVTELDKKTGLLESKPVNRCQWSVEGSLWHS</sequence>
<dbReference type="Proteomes" id="UP000672039">
    <property type="component" value="Chromosome"/>
</dbReference>
<accession>A0ABX7WQ48</accession>
<evidence type="ECO:0000313" key="1">
    <source>
        <dbReference type="EMBL" id="QTR45196.1"/>
    </source>
</evidence>
<dbReference type="EMBL" id="CP072801">
    <property type="protein sequence ID" value="QTR45196.1"/>
    <property type="molecule type" value="Genomic_DNA"/>
</dbReference>
<keyword evidence="2" id="KW-1185">Reference proteome</keyword>
<gene>
    <name evidence="1" type="ORF">J9253_14450</name>
</gene>
<name>A0ABX7WQ48_9GAMM</name>
<protein>
    <submittedName>
        <fullName evidence="1">Uncharacterized protein</fullName>
    </submittedName>
</protein>
<organism evidence="1 2">
    <name type="scientific">Thiothrix litoralis</name>
    <dbReference type="NCBI Taxonomy" id="2891210"/>
    <lineage>
        <taxon>Bacteria</taxon>
        <taxon>Pseudomonadati</taxon>
        <taxon>Pseudomonadota</taxon>
        <taxon>Gammaproteobacteria</taxon>
        <taxon>Thiotrichales</taxon>
        <taxon>Thiotrichaceae</taxon>
        <taxon>Thiothrix</taxon>
    </lineage>
</organism>
<reference evidence="1 2" key="1">
    <citation type="submission" date="2021-04" db="EMBL/GenBank/DDBJ databases">
        <title>Genomics, taxonomy and metabolism of representatives of sulfur bacteria of the genus Thiothrix: Thiothrix fructosivorans QT, Thiothrix unzii A1T and three new species, Thiothrix subterranea sp. nov., Thiothrix litoralis sp. nov. and 'Candidatus Thiothrix anitrata' sp. nov.</title>
        <authorList>
            <person name="Ravin N.V."/>
            <person name="Smolyakov D."/>
            <person name="Rudenko T.S."/>
            <person name="Mardanov A.V."/>
            <person name="Beletsky A.V."/>
            <person name="Markov N.D."/>
            <person name="Fomenkov A.I."/>
            <person name="Roberts R.J."/>
            <person name="Karnachuk O.V."/>
            <person name="Novikov A."/>
            <person name="Grabovich M.Y."/>
        </authorList>
    </citation>
    <scope>NUCLEOTIDE SEQUENCE [LARGE SCALE GENOMIC DNA]</scope>
    <source>
        <strain evidence="1 2">AS</strain>
    </source>
</reference>
<evidence type="ECO:0000313" key="2">
    <source>
        <dbReference type="Proteomes" id="UP000672039"/>
    </source>
</evidence>
<proteinExistence type="predicted"/>